<feature type="compositionally biased region" description="Polar residues" evidence="1">
    <location>
        <begin position="415"/>
        <end position="425"/>
    </location>
</feature>
<evidence type="ECO:0000256" key="1">
    <source>
        <dbReference type="SAM" id="MobiDB-lite"/>
    </source>
</evidence>
<dbReference type="PROSITE" id="PS51419">
    <property type="entry name" value="RAB"/>
    <property type="match status" value="1"/>
</dbReference>
<dbReference type="Gene3D" id="3.40.50.300">
    <property type="entry name" value="P-loop containing nucleotide triphosphate hydrolases"/>
    <property type="match status" value="1"/>
</dbReference>
<feature type="region of interest" description="Disordered" evidence="1">
    <location>
        <begin position="177"/>
        <end position="214"/>
    </location>
</feature>
<dbReference type="SUPFAM" id="SSF52540">
    <property type="entry name" value="P-loop containing nucleoside triphosphate hydrolases"/>
    <property type="match status" value="1"/>
</dbReference>
<dbReference type="WBParaSite" id="nRc.2.0.1.t30265-RA">
    <property type="protein sequence ID" value="nRc.2.0.1.t30265-RA"/>
    <property type="gene ID" value="nRc.2.0.1.g30265"/>
</dbReference>
<feature type="compositionally biased region" description="Polar residues" evidence="1">
    <location>
        <begin position="184"/>
        <end position="196"/>
    </location>
</feature>
<dbReference type="GO" id="GO:0005634">
    <property type="term" value="C:nucleus"/>
    <property type="evidence" value="ECO:0007669"/>
    <property type="project" value="TreeGrafter"/>
</dbReference>
<evidence type="ECO:0000313" key="2">
    <source>
        <dbReference type="Proteomes" id="UP000887565"/>
    </source>
</evidence>
<accession>A0A915JV54</accession>
<dbReference type="InterPro" id="IPR027417">
    <property type="entry name" value="P-loop_NTPase"/>
</dbReference>
<dbReference type="AlphaFoldDB" id="A0A915JV54"/>
<evidence type="ECO:0000313" key="3">
    <source>
        <dbReference type="WBParaSite" id="nRc.2.0.1.t30265-RA"/>
    </source>
</evidence>
<dbReference type="PANTHER" id="PTHR14932:SF1">
    <property type="entry name" value="RAB-LIKE PROTEIN 6"/>
    <property type="match status" value="1"/>
</dbReference>
<name>A0A915JV54_ROMCU</name>
<protein>
    <submittedName>
        <fullName evidence="3">Rab-like protein 6</fullName>
    </submittedName>
</protein>
<dbReference type="Pfam" id="PF00071">
    <property type="entry name" value="Ras"/>
    <property type="match status" value="1"/>
</dbReference>
<dbReference type="Proteomes" id="UP000887565">
    <property type="component" value="Unplaced"/>
</dbReference>
<keyword evidence="2" id="KW-1185">Reference proteome</keyword>
<dbReference type="GO" id="GO:0003924">
    <property type="term" value="F:GTPase activity"/>
    <property type="evidence" value="ECO:0007669"/>
    <property type="project" value="InterPro"/>
</dbReference>
<dbReference type="GO" id="GO:0005525">
    <property type="term" value="F:GTP binding"/>
    <property type="evidence" value="ECO:0007669"/>
    <property type="project" value="InterPro"/>
</dbReference>
<dbReference type="GO" id="GO:0005829">
    <property type="term" value="C:cytosol"/>
    <property type="evidence" value="ECO:0007669"/>
    <property type="project" value="TreeGrafter"/>
</dbReference>
<dbReference type="InterPro" id="IPR001806">
    <property type="entry name" value="Small_GTPase"/>
</dbReference>
<organism evidence="2 3">
    <name type="scientific">Romanomermis culicivorax</name>
    <name type="common">Nematode worm</name>
    <dbReference type="NCBI Taxonomy" id="13658"/>
    <lineage>
        <taxon>Eukaryota</taxon>
        <taxon>Metazoa</taxon>
        <taxon>Ecdysozoa</taxon>
        <taxon>Nematoda</taxon>
        <taxon>Enoplea</taxon>
        <taxon>Dorylaimia</taxon>
        <taxon>Mermithida</taxon>
        <taxon>Mermithoidea</taxon>
        <taxon>Mermithidae</taxon>
        <taxon>Romanomermis</taxon>
    </lineage>
</organism>
<dbReference type="PANTHER" id="PTHR14932">
    <property type="entry name" value="RAS GTPASE-RELATED"/>
    <property type="match status" value="1"/>
</dbReference>
<proteinExistence type="predicted"/>
<reference evidence="3" key="1">
    <citation type="submission" date="2022-11" db="UniProtKB">
        <authorList>
            <consortium name="WormBaseParasite"/>
        </authorList>
    </citation>
    <scope>IDENTIFICATION</scope>
</reference>
<dbReference type="InterPro" id="IPR040385">
    <property type="entry name" value="RABL6"/>
</dbReference>
<sequence>KIVDGLKLNNHIHEYEDANLDAHFIDVYKGAHGVLLMFDVTKAWTWEYVQREIQTIPARLPVLVLANRLDMSHHRQITRDQASHFVENIKRPAGCPGIRYAEASMRNSFGLKLIYLFFNIPFLILQEETLQRQLETNAREIDLSLKELDLFGESDENNYEKFSEYLNVRRRKAAENVAPKPTIDMSSSEKSVVDNNANEEKKDSSSTSSPIANHVESVSIPIDQSANKESHDENFEKFLGDKNLEACPSQKDIKSNAVDDSDSDEDNPFNTMVVRKEEDLDSVDRVELDECCCDDVDSSVHISGIDHVTEIHVTNSIIVQSPTNGEMSTTVCLTSRPEKPLTPADPIMPDLLSGTLDQWLDCSGASETPNDPKPSLSGQKGNDESDDDCSDEPNPLVASKPIDSSDSEPEVDVYNNPSLKVTRPSTFPIVVATSPISDRQTKTNKSAKIKNASKEKKTKKAKSSKVNTAEFFGQSSLVSSKVETSYEEL</sequence>
<feature type="region of interest" description="Disordered" evidence="1">
    <location>
        <begin position="360"/>
        <end position="466"/>
    </location>
</feature>